<feature type="chain" id="PRO_5045106379" description="DUF2125 domain-containing protein" evidence="1">
    <location>
        <begin position="24"/>
        <end position="499"/>
    </location>
</feature>
<dbReference type="RefSeq" id="WP_166401549.1">
    <property type="nucleotide sequence ID" value="NZ_JAANHS010000001.1"/>
</dbReference>
<keyword evidence="1" id="KW-0732">Signal</keyword>
<feature type="signal peptide" evidence="1">
    <location>
        <begin position="1"/>
        <end position="23"/>
    </location>
</feature>
<comment type="caution">
    <text evidence="2">The sequence shown here is derived from an EMBL/GenBank/DDBJ whole genome shotgun (WGS) entry which is preliminary data.</text>
</comment>
<gene>
    <name evidence="2" type="ORF">G8O29_02010</name>
</gene>
<keyword evidence="3" id="KW-1185">Reference proteome</keyword>
<sequence>MFQMKSFAAAPAFALLLGGTAHAALTADQVWQSWKNAGALVGLTVSAATENTSGGVLTLNGIKIAPEGMGGLTISDMVLTEQSDGSVAITPGADIGMTMTGETEGSIKVTHDGLILTAREADGGLAYDYSAAKLDVVYDSTYPGYSFDGSEPPKVTASGDVRFSNLAGTYSDRPGTNRTFGLDLRADELAYNTLSDDPGMELKQTSTSATQDIRVSLALALPSTIELAAIASPADFGTALKEGLSVSLSMTQGESVGTMKQESPYLPMDLSMKAGGGDASALFNRDTFSIKSTATGLDIESAPGAMPVPVKLVSGPMAFGLTAPVIATEAAGDYGLVLKLSQFSLNEEAWALFDPNGALKRDAADIAIDISGKARMDVPAMIAADEAGGPPAVPQPESLNITELAVKVAGAALAATGAFTFDNSFGMPMPLGEANVNITGANALIDGLIATGLLSDQDAMGARMMMGIFMIPAGDDSLTSKIEAKEGMQILVNGQPLPM</sequence>
<evidence type="ECO:0000256" key="1">
    <source>
        <dbReference type="SAM" id="SignalP"/>
    </source>
</evidence>
<evidence type="ECO:0000313" key="2">
    <source>
        <dbReference type="EMBL" id="NHB75514.1"/>
    </source>
</evidence>
<accession>A0ABX0G341</accession>
<protein>
    <recommendedName>
        <fullName evidence="4">DUF2125 domain-containing protein</fullName>
    </recommendedName>
</protein>
<dbReference type="Proteomes" id="UP001515660">
    <property type="component" value="Unassembled WGS sequence"/>
</dbReference>
<reference evidence="2 3" key="1">
    <citation type="journal article" date="2022" name="Microorganisms">
        <title>Genome Sequence and Characterization of a Xanthorhodopsin-Containing, Aerobic Anoxygenic Phototrophic Rhodobacter Species, Isolated from Mesophilic Conditions at Yellowstone National Park.</title>
        <authorList>
            <person name="Kyndt J.A."/>
            <person name="Robertson S."/>
            <person name="Shoffstall I.B."/>
            <person name="Ramaley R.F."/>
            <person name="Meyer T.E."/>
        </authorList>
    </citation>
    <scope>NUCLEOTIDE SEQUENCE [LARGE SCALE GENOMIC DNA]</scope>
    <source>
        <strain evidence="2 3">M37P</strain>
    </source>
</reference>
<proteinExistence type="predicted"/>
<organism evidence="2 3">
    <name type="scientific">Rhodobacter calidifons</name>
    <dbReference type="NCBI Taxonomy" id="2715277"/>
    <lineage>
        <taxon>Bacteria</taxon>
        <taxon>Pseudomonadati</taxon>
        <taxon>Pseudomonadota</taxon>
        <taxon>Alphaproteobacteria</taxon>
        <taxon>Rhodobacterales</taxon>
        <taxon>Rhodobacter group</taxon>
        <taxon>Rhodobacter</taxon>
    </lineage>
</organism>
<evidence type="ECO:0008006" key="4">
    <source>
        <dbReference type="Google" id="ProtNLM"/>
    </source>
</evidence>
<dbReference type="EMBL" id="JAANHS010000001">
    <property type="protein sequence ID" value="NHB75514.1"/>
    <property type="molecule type" value="Genomic_DNA"/>
</dbReference>
<evidence type="ECO:0000313" key="3">
    <source>
        <dbReference type="Proteomes" id="UP001515660"/>
    </source>
</evidence>
<name>A0ABX0G341_9RHOB</name>